<keyword evidence="6" id="KW-0862">Zinc</keyword>
<dbReference type="PROSITE" id="PS01358">
    <property type="entry name" value="ZF_RANBP2_1"/>
    <property type="match status" value="1"/>
</dbReference>
<dbReference type="GO" id="GO:0031965">
    <property type="term" value="C:nuclear membrane"/>
    <property type="evidence" value="ECO:0007669"/>
    <property type="project" value="UniProtKB-SubCell"/>
</dbReference>
<keyword evidence="5 7" id="KW-0863">Zinc-finger</keyword>
<dbReference type="GO" id="GO:0048471">
    <property type="term" value="C:perinuclear region of cytoplasm"/>
    <property type="evidence" value="ECO:0007669"/>
    <property type="project" value="UniProtKB-SubCell"/>
</dbReference>
<dbReference type="InterPro" id="IPR036443">
    <property type="entry name" value="Znf_RanBP2_sf"/>
</dbReference>
<dbReference type="SUPFAM" id="SSF90209">
    <property type="entry name" value="Ran binding protein zinc finger-like"/>
    <property type="match status" value="1"/>
</dbReference>
<comment type="caution">
    <text evidence="9">The sequence shown here is derived from an EMBL/GenBank/DDBJ whole genome shotgun (WGS) entry which is preliminary data.</text>
</comment>
<dbReference type="InterPro" id="IPR016563">
    <property type="entry name" value="Npl4"/>
</dbReference>
<dbReference type="Proteomes" id="UP000192639">
    <property type="component" value="Unassembled WGS sequence"/>
</dbReference>
<dbReference type="Gene3D" id="2.30.30.380">
    <property type="entry name" value="Zn-finger domain of Sec23/24"/>
    <property type="match status" value="1"/>
</dbReference>
<keyword evidence="4" id="KW-0479">Metal-binding</keyword>
<evidence type="ECO:0000256" key="1">
    <source>
        <dbReference type="ARBA" id="ARBA00004335"/>
    </source>
</evidence>
<dbReference type="GO" id="GO:0006511">
    <property type="term" value="P:ubiquitin-dependent protein catabolic process"/>
    <property type="evidence" value="ECO:0007669"/>
    <property type="project" value="InterPro"/>
</dbReference>
<dbReference type="Pfam" id="PF05021">
    <property type="entry name" value="NPL4"/>
    <property type="match status" value="1"/>
</dbReference>
<dbReference type="InterPro" id="IPR007716">
    <property type="entry name" value="NPL4_Zn-bd_put"/>
</dbReference>
<dbReference type="GO" id="GO:0008270">
    <property type="term" value="F:zinc ion binding"/>
    <property type="evidence" value="ECO:0007669"/>
    <property type="project" value="UniProtKB-KW"/>
</dbReference>
<evidence type="ECO:0000259" key="8">
    <source>
        <dbReference type="PROSITE" id="PS50199"/>
    </source>
</evidence>
<protein>
    <recommendedName>
        <fullName evidence="3">Nuclear protein localization protein 4</fullName>
    </recommendedName>
</protein>
<feature type="domain" description="RanBP2-type" evidence="8">
    <location>
        <begin position="459"/>
        <end position="487"/>
    </location>
</feature>
<dbReference type="EMBL" id="LWDP01000035">
    <property type="protein sequence ID" value="ORD94023.1"/>
    <property type="molecule type" value="Genomic_DNA"/>
</dbReference>
<dbReference type="InterPro" id="IPR001876">
    <property type="entry name" value="Znf_RanBP2"/>
</dbReference>
<dbReference type="GO" id="GO:0043130">
    <property type="term" value="F:ubiquitin binding"/>
    <property type="evidence" value="ECO:0007669"/>
    <property type="project" value="TreeGrafter"/>
</dbReference>
<dbReference type="PANTHER" id="PTHR12710:SF0">
    <property type="entry name" value="NUCLEAR PROTEIN LOCALIZATION PROTEIN 4 HOMOLOG"/>
    <property type="match status" value="1"/>
</dbReference>
<evidence type="ECO:0000313" key="10">
    <source>
        <dbReference type="Proteomes" id="UP000192639"/>
    </source>
</evidence>
<proteinExistence type="predicted"/>
<evidence type="ECO:0000256" key="5">
    <source>
        <dbReference type="ARBA" id="ARBA00022771"/>
    </source>
</evidence>
<dbReference type="InterPro" id="IPR007717">
    <property type="entry name" value="NPL4_C"/>
</dbReference>
<dbReference type="AlphaFoldDB" id="A0A1Y1S6H3"/>
<accession>A0A1Y1S6H3</accession>
<evidence type="ECO:0000256" key="6">
    <source>
        <dbReference type="ARBA" id="ARBA00022833"/>
    </source>
</evidence>
<evidence type="ECO:0000256" key="4">
    <source>
        <dbReference type="ARBA" id="ARBA00022723"/>
    </source>
</evidence>
<keyword evidence="10" id="KW-1185">Reference proteome</keyword>
<comment type="subcellular location">
    <subcellularLocation>
        <location evidence="2">Cytoplasm</location>
        <location evidence="2">Perinuclear region</location>
    </subcellularLocation>
    <subcellularLocation>
        <location evidence="1">Nucleus membrane</location>
        <topology evidence="1">Peripheral membrane protein</topology>
        <orientation evidence="1">Cytoplasmic side</orientation>
    </subcellularLocation>
</comment>
<evidence type="ECO:0000256" key="7">
    <source>
        <dbReference type="PROSITE-ProRule" id="PRU00322"/>
    </source>
</evidence>
<dbReference type="SMART" id="SM00547">
    <property type="entry name" value="ZnF_RBZ"/>
    <property type="match status" value="1"/>
</dbReference>
<gene>
    <name evidence="9" type="primary">NPL4</name>
    <name evidence="9" type="ORF">ECANGB1_1257</name>
</gene>
<dbReference type="Pfam" id="PF05020">
    <property type="entry name" value="zf-NPL4"/>
    <property type="match status" value="1"/>
</dbReference>
<reference evidence="9 10" key="1">
    <citation type="journal article" date="2017" name="Environ. Microbiol.">
        <title>Decay of the glycolytic pathway and adaptation to intranuclear parasitism within Enterocytozoonidae microsporidia.</title>
        <authorList>
            <person name="Wiredu Boakye D."/>
            <person name="Jaroenlak P."/>
            <person name="Prachumwat A."/>
            <person name="Williams T.A."/>
            <person name="Bateman K.S."/>
            <person name="Itsathitphaisarn O."/>
            <person name="Sritunyalucksana K."/>
            <person name="Paszkiewicz K.H."/>
            <person name="Moore K.A."/>
            <person name="Stentiford G.D."/>
            <person name="Williams B.A."/>
        </authorList>
    </citation>
    <scope>NUCLEOTIDE SEQUENCE [LARGE SCALE GENOMIC DNA]</scope>
    <source>
        <strain evidence="9 10">GB1</strain>
    </source>
</reference>
<dbReference type="PANTHER" id="PTHR12710">
    <property type="entry name" value="NUCLEAR PROTEIN LOCALIZATION 4"/>
    <property type="match status" value="1"/>
</dbReference>
<evidence type="ECO:0000256" key="3">
    <source>
        <dbReference type="ARBA" id="ARBA00019709"/>
    </source>
</evidence>
<dbReference type="PROSITE" id="PS50199">
    <property type="entry name" value="ZF_RANBP2_2"/>
    <property type="match status" value="1"/>
</dbReference>
<dbReference type="GO" id="GO:0031625">
    <property type="term" value="F:ubiquitin protein ligase binding"/>
    <property type="evidence" value="ECO:0007669"/>
    <property type="project" value="TreeGrafter"/>
</dbReference>
<dbReference type="OrthoDB" id="10251089at2759"/>
<sequence length="487" mass="55878">MVKVFVYGPWGRLPLQATDPGSLIDKIKNELKITHCRIFKDKERKNEMGISEPLVQGMRLYVVSEKIEKTEVKANLCNHPKEKRCLNCAVEEIQNEEEEKKKREKYLSKATYLEMLKAKGVTEPDYDYRKQICGDHGVNVVCMKCMDKAITLIPQIHRSVDYVEFDTSFYVETFVNAWKNSGRQQLGLLIGKYKAVDGKQRGVVSLIYVPEQANYPDGFSLEKYEELGLMDGHDGLAVLGLIYTDLFLKEGVQHSYKIENNVILSAFELDFFHKMARTISGKGGVRDDLVFVSVSSDREKQIEMSCFLPTKQFHAVMDAKLVGLSTDPTTFVNVSKRELLYMYRNEYNTDVSTKADPYVPVEYFFVTCEVGYSNKSPLFGNRTLDRILISLDKLSGYFDGDYHNMEKYRNLFVLLSLSKFYKKTSRIFQAVAQGNNDQFHAILGTDEFLVTIAQLEKHRQVKWECSTCTFINEAYVTQCDMCGKPKG</sequence>
<evidence type="ECO:0000313" key="9">
    <source>
        <dbReference type="EMBL" id="ORD94023.1"/>
    </source>
</evidence>
<name>A0A1Y1S6H3_9MICR</name>
<dbReference type="VEuPathDB" id="MicrosporidiaDB:ECANGB1_1257"/>
<evidence type="ECO:0000256" key="2">
    <source>
        <dbReference type="ARBA" id="ARBA00004556"/>
    </source>
</evidence>
<organism evidence="9 10">
    <name type="scientific">Enterospora canceri</name>
    <dbReference type="NCBI Taxonomy" id="1081671"/>
    <lineage>
        <taxon>Eukaryota</taxon>
        <taxon>Fungi</taxon>
        <taxon>Fungi incertae sedis</taxon>
        <taxon>Microsporidia</taxon>
        <taxon>Enterocytozoonidae</taxon>
        <taxon>Enterospora</taxon>
    </lineage>
</organism>